<reference evidence="2 3" key="1">
    <citation type="submission" date="2020-08" db="EMBL/GenBank/DDBJ databases">
        <title>Genomic Encyclopedia of Type Strains, Phase IV (KMG-V): Genome sequencing to study the core and pangenomes of soil and plant-associated prokaryotes.</title>
        <authorList>
            <person name="Whitman W."/>
        </authorList>
    </citation>
    <scope>NUCLEOTIDE SEQUENCE [LARGE SCALE GENOMIC DNA]</scope>
    <source>
        <strain evidence="2 3">X5P2</strain>
    </source>
</reference>
<feature type="chain" id="PRO_5040806533" description="Carboxypeptidase regulatory-like domain-containing protein" evidence="1">
    <location>
        <begin position="26"/>
        <end position="574"/>
    </location>
</feature>
<dbReference type="GO" id="GO:0030246">
    <property type="term" value="F:carbohydrate binding"/>
    <property type="evidence" value="ECO:0007669"/>
    <property type="project" value="InterPro"/>
</dbReference>
<dbReference type="SUPFAM" id="SSF49452">
    <property type="entry name" value="Starch-binding domain-like"/>
    <property type="match status" value="1"/>
</dbReference>
<evidence type="ECO:0008006" key="4">
    <source>
        <dbReference type="Google" id="ProtNLM"/>
    </source>
</evidence>
<dbReference type="EMBL" id="JACHEB010000009">
    <property type="protein sequence ID" value="MBB5330261.1"/>
    <property type="molecule type" value="Genomic_DNA"/>
</dbReference>
<sequence>MLGPQGKIAFLSLMLLIAASRVAVAQGAAVSGVVRDAQGVAQLGALVQVIAADSAMAGTAFTDLHGRYFIAHLLPGQYEVRASAALFVPAMRGNLQLASGAQAVVNLTLSTLFESTAWLPAERRKADEPGDDWKWTLRSVANRPILRFAEDGDVILVSSSVRETPKRAERVRAEVTAGDGGFGSSGVHNVFGFDRVLDDGAGLTLHADIGTQPGAPNVGQSVEVATGYGMQLGYGGAARTVLSYQMHPEMLASDGTPGLGVMQLASGQKIQIGDFADVEAGGTIYVVRTSGYASGSRPFLKVTAHPTENWSVGYRMATAQDLQSFSGLDTMRRELPVATIYQGRLQTDGGLHQELSVGRKTGRGMVQVAYYADSLDRVAVSGGGGLTSADIAATGQSGANGIVADSTTGNFRFLSAGYKTQGLSVTMTEPLTTNLWLAVEYGTGAGLAAKDGVVMSLPNAGSDLAPVSARTATLALKGRVLRSGTALRAAYRWQPTRLVTAVDPYAPFSDQAYLSCYLRQSLRLGRLLPPGLEATVDITNLLAQGYRPFLSADGQTLFLAQSPRTMQAGLSFTF</sequence>
<feature type="signal peptide" evidence="1">
    <location>
        <begin position="1"/>
        <end position="25"/>
    </location>
</feature>
<evidence type="ECO:0000313" key="3">
    <source>
        <dbReference type="Proteomes" id="UP000535182"/>
    </source>
</evidence>
<evidence type="ECO:0000313" key="2">
    <source>
        <dbReference type="EMBL" id="MBB5330261.1"/>
    </source>
</evidence>
<protein>
    <recommendedName>
        <fullName evidence="4">Carboxypeptidase regulatory-like domain-containing protein</fullName>
    </recommendedName>
</protein>
<evidence type="ECO:0000256" key="1">
    <source>
        <dbReference type="SAM" id="SignalP"/>
    </source>
</evidence>
<name>A0A9X0U577_9BACT</name>
<accession>A0A9X0U577</accession>
<organism evidence="2 3">
    <name type="scientific">Tunturiibacter gelidiferens</name>
    <dbReference type="NCBI Taxonomy" id="3069689"/>
    <lineage>
        <taxon>Bacteria</taxon>
        <taxon>Pseudomonadati</taxon>
        <taxon>Acidobacteriota</taxon>
        <taxon>Terriglobia</taxon>
        <taxon>Terriglobales</taxon>
        <taxon>Acidobacteriaceae</taxon>
        <taxon>Tunturiibacter</taxon>
    </lineage>
</organism>
<dbReference type="Gene3D" id="2.60.40.1120">
    <property type="entry name" value="Carboxypeptidase-like, regulatory domain"/>
    <property type="match status" value="1"/>
</dbReference>
<dbReference type="Pfam" id="PF13620">
    <property type="entry name" value="CarboxypepD_reg"/>
    <property type="match status" value="1"/>
</dbReference>
<comment type="caution">
    <text evidence="2">The sequence shown here is derived from an EMBL/GenBank/DDBJ whole genome shotgun (WGS) entry which is preliminary data.</text>
</comment>
<dbReference type="SUPFAM" id="SSF56935">
    <property type="entry name" value="Porins"/>
    <property type="match status" value="1"/>
</dbReference>
<dbReference type="RefSeq" id="WP_183979543.1">
    <property type="nucleotide sequence ID" value="NZ_JACHEB010000009.1"/>
</dbReference>
<proteinExistence type="predicted"/>
<dbReference type="AlphaFoldDB" id="A0A9X0U577"/>
<keyword evidence="3" id="KW-1185">Reference proteome</keyword>
<keyword evidence="1" id="KW-0732">Signal</keyword>
<gene>
    <name evidence="2" type="ORF">HDF14_003894</name>
</gene>
<dbReference type="Proteomes" id="UP000535182">
    <property type="component" value="Unassembled WGS sequence"/>
</dbReference>
<dbReference type="InterPro" id="IPR013784">
    <property type="entry name" value="Carb-bd-like_fold"/>
</dbReference>